<name>A0AA41WKC4_9GAMM</name>
<sequence>MKNSTLALTLFASLVATGAMAHDHDMKNQPTDSTMEQRAQDDDASAHGYQNPTGTDPDPRMTNEVQEDWREDAKERRDAEMRKPEQR</sequence>
<feature type="signal peptide" evidence="2">
    <location>
        <begin position="1"/>
        <end position="21"/>
    </location>
</feature>
<dbReference type="EMBL" id="JAMYBS010000052">
    <property type="protein sequence ID" value="MCO7547026.1"/>
    <property type="molecule type" value="Genomic_DNA"/>
</dbReference>
<protein>
    <recommendedName>
        <fullName evidence="5">Secreted protein</fullName>
    </recommendedName>
</protein>
<proteinExistence type="predicted"/>
<gene>
    <name evidence="3" type="ORF">NJF43_19980</name>
</gene>
<evidence type="ECO:0000313" key="4">
    <source>
        <dbReference type="Proteomes" id="UP001165292"/>
    </source>
</evidence>
<dbReference type="Proteomes" id="UP001165292">
    <property type="component" value="Unassembled WGS sequence"/>
</dbReference>
<reference evidence="3" key="1">
    <citation type="submission" date="2022-06" db="EMBL/GenBank/DDBJ databases">
        <title>Detection of beta-lactamases in bacteria of animal origin.</title>
        <authorList>
            <person name="Mlynarcik P."/>
            <person name="Zdarska V."/>
            <person name="Chudobova H."/>
            <person name="Prochazkova P."/>
            <person name="Hricova K."/>
            <person name="Mezerova K."/>
            <person name="Bardon J."/>
            <person name="Dolejska M."/>
            <person name="Sukkar I."/>
            <person name="Kolar M."/>
        </authorList>
    </citation>
    <scope>NUCLEOTIDE SEQUENCE</scope>
    <source>
        <strain evidence="3">S 300-3</strain>
    </source>
</reference>
<evidence type="ECO:0000313" key="3">
    <source>
        <dbReference type="EMBL" id="MCO7547026.1"/>
    </source>
</evidence>
<evidence type="ECO:0000256" key="2">
    <source>
        <dbReference type="SAM" id="SignalP"/>
    </source>
</evidence>
<evidence type="ECO:0000256" key="1">
    <source>
        <dbReference type="SAM" id="MobiDB-lite"/>
    </source>
</evidence>
<feature type="region of interest" description="Disordered" evidence="1">
    <location>
        <begin position="22"/>
        <end position="87"/>
    </location>
</feature>
<feature type="chain" id="PRO_5041262504" description="Secreted protein" evidence="2">
    <location>
        <begin position="22"/>
        <end position="87"/>
    </location>
</feature>
<feature type="compositionally biased region" description="Basic and acidic residues" evidence="1">
    <location>
        <begin position="57"/>
        <end position="87"/>
    </location>
</feature>
<feature type="compositionally biased region" description="Polar residues" evidence="1">
    <location>
        <begin position="28"/>
        <end position="37"/>
    </location>
</feature>
<dbReference type="AlphaFoldDB" id="A0AA41WKC4"/>
<evidence type="ECO:0008006" key="5">
    <source>
        <dbReference type="Google" id="ProtNLM"/>
    </source>
</evidence>
<dbReference type="RefSeq" id="WP_253165137.1">
    <property type="nucleotide sequence ID" value="NZ_JAMYBS010000052.1"/>
</dbReference>
<keyword evidence="2" id="KW-0732">Signal</keyword>
<organism evidence="3 4">
    <name type="scientific">Stutzerimonas nitrititolerans</name>
    <dbReference type="NCBI Taxonomy" id="2482751"/>
    <lineage>
        <taxon>Bacteria</taxon>
        <taxon>Pseudomonadati</taxon>
        <taxon>Pseudomonadota</taxon>
        <taxon>Gammaproteobacteria</taxon>
        <taxon>Pseudomonadales</taxon>
        <taxon>Pseudomonadaceae</taxon>
        <taxon>Stutzerimonas</taxon>
    </lineage>
</organism>
<comment type="caution">
    <text evidence="3">The sequence shown here is derived from an EMBL/GenBank/DDBJ whole genome shotgun (WGS) entry which is preliminary data.</text>
</comment>
<accession>A0AA41WKC4</accession>